<evidence type="ECO:0000313" key="2">
    <source>
        <dbReference type="Proteomes" id="UP000050326"/>
    </source>
</evidence>
<name>A0A0P9ACZ9_9CLOT</name>
<keyword evidence="2" id="KW-1185">Reference proteome</keyword>
<proteinExistence type="predicted"/>
<gene>
    <name evidence="1" type="ORF">OXPF_34080</name>
</gene>
<reference evidence="1 2" key="1">
    <citation type="submission" date="2015-09" db="EMBL/GenBank/DDBJ databases">
        <title>Genome sequence of Oxobacter pfennigii DSM 3222.</title>
        <authorList>
            <person name="Poehlein A."/>
            <person name="Bengelsdorf F.R."/>
            <person name="Schiel-Bengelsdorf B."/>
            <person name="Duerre P."/>
            <person name="Daniel R."/>
        </authorList>
    </citation>
    <scope>NUCLEOTIDE SEQUENCE [LARGE SCALE GENOMIC DNA]</scope>
    <source>
        <strain evidence="1 2">DSM 3222</strain>
    </source>
</reference>
<dbReference type="STRING" id="36849.OXPF_34080"/>
<protein>
    <submittedName>
        <fullName evidence="1">Uncharacterized protein</fullName>
    </submittedName>
</protein>
<dbReference type="EMBL" id="LKET01000045">
    <property type="protein sequence ID" value="KPU42977.1"/>
    <property type="molecule type" value="Genomic_DNA"/>
</dbReference>
<dbReference type="PATRIC" id="fig|36849.3.peg.3609"/>
<sequence>MKSENSGTPVLTEIPEEQKIVTQAAELTPSEDAAAIGITEENHPRIDGSTSTLPLVQGIYRRMFLPADGDGNGWPGLPQKASKTVPSYESLINGNVDLIIVPDPSKDGSKLRGL</sequence>
<organism evidence="1 2">
    <name type="scientific">Oxobacter pfennigii</name>
    <dbReference type="NCBI Taxonomy" id="36849"/>
    <lineage>
        <taxon>Bacteria</taxon>
        <taxon>Bacillati</taxon>
        <taxon>Bacillota</taxon>
        <taxon>Clostridia</taxon>
        <taxon>Eubacteriales</taxon>
        <taxon>Clostridiaceae</taxon>
        <taxon>Oxobacter</taxon>
    </lineage>
</organism>
<dbReference type="AlphaFoldDB" id="A0A0P9ACZ9"/>
<dbReference type="Proteomes" id="UP000050326">
    <property type="component" value="Unassembled WGS sequence"/>
</dbReference>
<accession>A0A0P9ACZ9</accession>
<comment type="caution">
    <text evidence="1">The sequence shown here is derived from an EMBL/GenBank/DDBJ whole genome shotgun (WGS) entry which is preliminary data.</text>
</comment>
<evidence type="ECO:0000313" key="1">
    <source>
        <dbReference type="EMBL" id="KPU42977.1"/>
    </source>
</evidence>